<proteinExistence type="predicted"/>
<keyword evidence="3" id="KW-1185">Reference proteome</keyword>
<reference evidence="2 3" key="1">
    <citation type="journal article" date="2018" name="Genomics">
        <title>Molecular footprints of inshore aquatic adaptation in Indo-Pacific humpback dolphin (Sousa chinensis).</title>
        <authorList>
            <person name="Ming Y."/>
            <person name="Jian J."/>
            <person name="Yu F."/>
            <person name="Yu X."/>
            <person name="Wang J."/>
            <person name="Liu W."/>
        </authorList>
    </citation>
    <scope>NUCLEOTIDE SEQUENCE [LARGE SCALE GENOMIC DNA]</scope>
    <source>
        <strain evidence="2">MY-2018</strain>
        <tissue evidence="2">Skin</tissue>
    </source>
</reference>
<feature type="region of interest" description="Disordered" evidence="1">
    <location>
        <begin position="1"/>
        <end position="31"/>
    </location>
</feature>
<sequence>SMKEQFKKDKENGTLSHFGGSEGDELRPQQNETEKLLNEALSGENEKSMKEWRGKGTFFIFMMLDWV</sequence>
<dbReference type="AlphaFoldDB" id="A0A484GJ20"/>
<protein>
    <submittedName>
        <fullName evidence="2">Uncharacterized protein</fullName>
    </submittedName>
</protein>
<name>A0A484GJ20_SOUCH</name>
<gene>
    <name evidence="2" type="ORF">DBR06_SOUSAS26410005</name>
</gene>
<feature type="non-terminal residue" evidence="2">
    <location>
        <position position="67"/>
    </location>
</feature>
<comment type="caution">
    <text evidence="2">The sequence shown here is derived from an EMBL/GenBank/DDBJ whole genome shotgun (WGS) entry which is preliminary data.</text>
</comment>
<dbReference type="Proteomes" id="UP000295264">
    <property type="component" value="Unassembled WGS sequence"/>
</dbReference>
<evidence type="ECO:0000313" key="2">
    <source>
        <dbReference type="EMBL" id="TEA35654.1"/>
    </source>
</evidence>
<feature type="compositionally biased region" description="Basic and acidic residues" evidence="1">
    <location>
        <begin position="1"/>
        <end position="12"/>
    </location>
</feature>
<evidence type="ECO:0000256" key="1">
    <source>
        <dbReference type="SAM" id="MobiDB-lite"/>
    </source>
</evidence>
<dbReference type="EMBL" id="QWLN02007156">
    <property type="protein sequence ID" value="TEA35654.1"/>
    <property type="molecule type" value="Genomic_DNA"/>
</dbReference>
<evidence type="ECO:0000313" key="3">
    <source>
        <dbReference type="Proteomes" id="UP000295264"/>
    </source>
</evidence>
<feature type="non-terminal residue" evidence="2">
    <location>
        <position position="1"/>
    </location>
</feature>
<organism evidence="2 3">
    <name type="scientific">Sousa chinensis</name>
    <name type="common">Indo-pacific humpbacked dolphin</name>
    <name type="synonym">Steno chinensis</name>
    <dbReference type="NCBI Taxonomy" id="103600"/>
    <lineage>
        <taxon>Eukaryota</taxon>
        <taxon>Metazoa</taxon>
        <taxon>Chordata</taxon>
        <taxon>Craniata</taxon>
        <taxon>Vertebrata</taxon>
        <taxon>Euteleostomi</taxon>
        <taxon>Mammalia</taxon>
        <taxon>Eutheria</taxon>
        <taxon>Laurasiatheria</taxon>
        <taxon>Artiodactyla</taxon>
        <taxon>Whippomorpha</taxon>
        <taxon>Cetacea</taxon>
        <taxon>Odontoceti</taxon>
        <taxon>Delphinidae</taxon>
        <taxon>Sousa</taxon>
    </lineage>
</organism>
<accession>A0A484GJ20</accession>